<evidence type="ECO:0000313" key="2">
    <source>
        <dbReference type="EMBL" id="HFM97327.1"/>
    </source>
</evidence>
<feature type="transmembrane region" description="Helical" evidence="1">
    <location>
        <begin position="21"/>
        <end position="43"/>
    </location>
</feature>
<evidence type="ECO:0000256" key="1">
    <source>
        <dbReference type="SAM" id="Phobius"/>
    </source>
</evidence>
<dbReference type="EMBL" id="DSRU01000071">
    <property type="protein sequence ID" value="HFM97327.1"/>
    <property type="molecule type" value="Genomic_DNA"/>
</dbReference>
<dbReference type="InterPro" id="IPR008928">
    <property type="entry name" value="6-hairpin_glycosidase_sf"/>
</dbReference>
<feature type="transmembrane region" description="Helical" evidence="1">
    <location>
        <begin position="315"/>
        <end position="337"/>
    </location>
</feature>
<dbReference type="InterPro" id="IPR012341">
    <property type="entry name" value="6hp_glycosidase-like_sf"/>
</dbReference>
<keyword evidence="1" id="KW-1133">Transmembrane helix</keyword>
<name>A0A7C3KDJ9_9CYAN</name>
<organism evidence="2">
    <name type="scientific">Oscillatoriales cyanobacterium SpSt-418</name>
    <dbReference type="NCBI Taxonomy" id="2282169"/>
    <lineage>
        <taxon>Bacteria</taxon>
        <taxon>Bacillati</taxon>
        <taxon>Cyanobacteriota</taxon>
        <taxon>Cyanophyceae</taxon>
        <taxon>Oscillatoriophycideae</taxon>
        <taxon>Oscillatoriales</taxon>
    </lineage>
</organism>
<keyword evidence="1" id="KW-0812">Transmembrane</keyword>
<feature type="transmembrane region" description="Helical" evidence="1">
    <location>
        <begin position="392"/>
        <end position="409"/>
    </location>
</feature>
<feature type="transmembrane region" description="Helical" evidence="1">
    <location>
        <begin position="223"/>
        <end position="240"/>
    </location>
</feature>
<feature type="transmembrane region" description="Helical" evidence="1">
    <location>
        <begin position="191"/>
        <end position="216"/>
    </location>
</feature>
<dbReference type="AlphaFoldDB" id="A0A7C3KDJ9"/>
<keyword evidence="1" id="KW-0472">Membrane</keyword>
<dbReference type="Gene3D" id="1.50.10.10">
    <property type="match status" value="1"/>
</dbReference>
<feature type="transmembrane region" description="Helical" evidence="1">
    <location>
        <begin position="112"/>
        <end position="130"/>
    </location>
</feature>
<dbReference type="GO" id="GO:0005975">
    <property type="term" value="P:carbohydrate metabolic process"/>
    <property type="evidence" value="ECO:0007669"/>
    <property type="project" value="InterPro"/>
</dbReference>
<proteinExistence type="predicted"/>
<protein>
    <submittedName>
        <fullName evidence="2">Uncharacterized protein</fullName>
    </submittedName>
</protein>
<accession>A0A7C3KDJ9</accession>
<reference evidence="2" key="1">
    <citation type="journal article" date="2020" name="mSystems">
        <title>Genome- and Community-Level Interaction Insights into Carbon Utilization and Element Cycling Functions of Hydrothermarchaeota in Hydrothermal Sediment.</title>
        <authorList>
            <person name="Zhou Z."/>
            <person name="Liu Y."/>
            <person name="Xu W."/>
            <person name="Pan J."/>
            <person name="Luo Z.H."/>
            <person name="Li M."/>
        </authorList>
    </citation>
    <scope>NUCLEOTIDE SEQUENCE [LARGE SCALE GENOMIC DNA]</scope>
    <source>
        <strain evidence="2">SpSt-418</strain>
    </source>
</reference>
<feature type="transmembrane region" description="Helical" evidence="1">
    <location>
        <begin position="344"/>
        <end position="362"/>
    </location>
</feature>
<feature type="transmembrane region" description="Helical" evidence="1">
    <location>
        <begin position="368"/>
        <end position="385"/>
    </location>
</feature>
<gene>
    <name evidence="2" type="ORF">ENR64_06085</name>
</gene>
<sequence length="1086" mass="120488">MKHLQTIKLGRFKFSLPKPIGFYRVDFLIAFVLSVVIAIASYIGARQIPEPLITDLYAQDVWFGSDIPTVFGNMSSTDSDFGRNNKHPLFPLLTFPLVFGISKVLQVDPVESARILTAIVAALWVATLFATLRLMRCRRLDATLFSLLGVVSAATMFWFTVPESFSFGSFTIIAGLAFIALTQYYDFSPIWYILVGLLTVSITITNWMVAFFATAVNYRWKKTIAISVLTILAATALWIMQRVVFTNSGFPFQPGTFIGEKKFITVEGPSTKLAAISSFFYQTLIMPAVQFTDHPLRPGWVQPVVNTFAPGSGSLWGAISVGLWTVLLGLGIWSFFTHKGDVKLRIALGLTLLCQLLIHSIYGAGETFIYSLHFIPLLLVFVAFTSLSRFRLLGLALTALLILSVGINNRTQFNQATATIANYGTPQQRVLSQMQARPTDPWLRNQGHVLLATPGSDLDSKAYYEPGGSFSPGVGSFGLSIWVTDTQGNLKFTSDTIPLEKIQQQFVYSPQSAVPELLTKTEYYQAVWSLVKPGSWKLQLNVPKSDLKPVVVIRSVGPAGGAIQSLKLDPQNRGLQINQRWRVTNLPSQSKVYLGSERSPNWLKEQTSATQFEDELGWGYARIALGNNSSAQLVIEDPQVVSTSALNLTRNPAPLELSLPDSQFTASLNAQIAHLLMSLVGDRTRPNDPVNHPLPRLRDGAYQLVALARAGQLDIARQLSPYFAETDLINSTVPEADIPAVGVWSLASVAEQLNDPAYDRSVWPAIRRKAELIRELIATNRPGYPTAKASEAPFSEHPDFLKVELTGGNMMATPNLISIDESASIMSYRALLDAAKLGDRLQQKADASRWREQANQLKAAWQKEFEPFFSQVDTTYTSGLWPSGIAVSNQQELTQGLQQRWDGSRNAEGELNEAPESPHFNLAETHQWLFLNQPDKVWATLRWFWQNQSSPGLFTWWGSNDEGPVATPKSLSKWQWVRGWINPAQVTPHYWTAAEMLLLQLDMLAYVDSTANSPTLVIGAGVPKEWLKQPFGVKNLRLAGRLVNWQWDGKQMNVQLQGEKMNIRLGSTFPADTPIKIGGADQPAQA</sequence>
<comment type="caution">
    <text evidence="2">The sequence shown here is derived from an EMBL/GenBank/DDBJ whole genome shotgun (WGS) entry which is preliminary data.</text>
</comment>
<dbReference type="SUPFAM" id="SSF48208">
    <property type="entry name" value="Six-hairpin glycosidases"/>
    <property type="match status" value="1"/>
</dbReference>
<feature type="transmembrane region" description="Helical" evidence="1">
    <location>
        <begin position="142"/>
        <end position="160"/>
    </location>
</feature>